<dbReference type="InterPro" id="IPR028842">
    <property type="entry name" value="Afadin"/>
</dbReference>
<organism evidence="3 4">
    <name type="scientific">Folsomia candida</name>
    <name type="common">Springtail</name>
    <dbReference type="NCBI Taxonomy" id="158441"/>
    <lineage>
        <taxon>Eukaryota</taxon>
        <taxon>Metazoa</taxon>
        <taxon>Ecdysozoa</taxon>
        <taxon>Arthropoda</taxon>
        <taxon>Hexapoda</taxon>
        <taxon>Collembola</taxon>
        <taxon>Entomobryomorpha</taxon>
        <taxon>Isotomoidea</taxon>
        <taxon>Isotomidae</taxon>
        <taxon>Proisotominae</taxon>
        <taxon>Folsomia</taxon>
    </lineage>
</organism>
<dbReference type="OMA" id="PRQANIG"/>
<dbReference type="STRING" id="158441.A0A226DZV0"/>
<dbReference type="OrthoDB" id="6260541at2759"/>
<dbReference type="CDD" id="cd22711">
    <property type="entry name" value="FHA_AFDN"/>
    <property type="match status" value="1"/>
</dbReference>
<dbReference type="GO" id="GO:0032880">
    <property type="term" value="P:regulation of protein localization"/>
    <property type="evidence" value="ECO:0007669"/>
    <property type="project" value="TreeGrafter"/>
</dbReference>
<dbReference type="InterPro" id="IPR008984">
    <property type="entry name" value="SMAD_FHA_dom_sf"/>
</dbReference>
<dbReference type="Pfam" id="PF00498">
    <property type="entry name" value="FHA"/>
    <property type="match status" value="1"/>
</dbReference>
<dbReference type="GO" id="GO:0050839">
    <property type="term" value="F:cell adhesion molecule binding"/>
    <property type="evidence" value="ECO:0007669"/>
    <property type="project" value="TreeGrafter"/>
</dbReference>
<dbReference type="PANTHER" id="PTHR10398:SF2">
    <property type="entry name" value="AFADIN"/>
    <property type="match status" value="1"/>
</dbReference>
<dbReference type="EMBL" id="LNIX01000009">
    <property type="protein sequence ID" value="OXA50550.1"/>
    <property type="molecule type" value="Genomic_DNA"/>
</dbReference>
<dbReference type="Pfam" id="PF01843">
    <property type="entry name" value="DIL"/>
    <property type="match status" value="1"/>
</dbReference>
<dbReference type="InterPro" id="IPR000253">
    <property type="entry name" value="FHA_dom"/>
</dbReference>
<dbReference type="InterPro" id="IPR002710">
    <property type="entry name" value="Dilute_dom"/>
</dbReference>
<evidence type="ECO:0000259" key="2">
    <source>
        <dbReference type="PROSITE" id="PS51126"/>
    </source>
</evidence>
<dbReference type="Gene3D" id="2.60.200.20">
    <property type="match status" value="1"/>
</dbReference>
<dbReference type="PANTHER" id="PTHR10398">
    <property type="entry name" value="AFADIN"/>
    <property type="match status" value="1"/>
</dbReference>
<accession>A0A226DZV0</accession>
<dbReference type="CDD" id="cd15471">
    <property type="entry name" value="Myo5p-like_CBD_afadin"/>
    <property type="match status" value="1"/>
</dbReference>
<protein>
    <submittedName>
        <fullName evidence="3">Afadin</fullName>
    </submittedName>
</protein>
<feature type="region of interest" description="Disordered" evidence="1">
    <location>
        <begin position="133"/>
        <end position="163"/>
    </location>
</feature>
<dbReference type="GO" id="GO:0005912">
    <property type="term" value="C:adherens junction"/>
    <property type="evidence" value="ECO:0007669"/>
    <property type="project" value="TreeGrafter"/>
</dbReference>
<dbReference type="AlphaFoldDB" id="A0A226DZV0"/>
<dbReference type="SMART" id="SM01132">
    <property type="entry name" value="DIL"/>
    <property type="match status" value="1"/>
</dbReference>
<evidence type="ECO:0000313" key="3">
    <source>
        <dbReference type="EMBL" id="OXA50550.1"/>
    </source>
</evidence>
<evidence type="ECO:0000256" key="1">
    <source>
        <dbReference type="SAM" id="MobiDB-lite"/>
    </source>
</evidence>
<feature type="domain" description="Dilute" evidence="2">
    <location>
        <begin position="240"/>
        <end position="478"/>
    </location>
</feature>
<dbReference type="Proteomes" id="UP000198287">
    <property type="component" value="Unassembled WGS sequence"/>
</dbReference>
<dbReference type="PROSITE" id="PS51126">
    <property type="entry name" value="DILUTE"/>
    <property type="match status" value="1"/>
</dbReference>
<proteinExistence type="predicted"/>
<name>A0A226DZV0_FOLCA</name>
<dbReference type="SUPFAM" id="SSF49879">
    <property type="entry name" value="SMAD/FHA domain"/>
    <property type="match status" value="1"/>
</dbReference>
<comment type="caution">
    <text evidence="3">The sequence shown here is derived from an EMBL/GenBank/DDBJ whole genome shotgun (WGS) entry which is preliminary data.</text>
</comment>
<keyword evidence="4" id="KW-1185">Reference proteome</keyword>
<dbReference type="InterPro" id="IPR037977">
    <property type="entry name" value="CBD_Afadin"/>
</dbReference>
<sequence length="562" mass="62873">MVPMNSTRNNGSCHLSADDGQLEPMLIELLPDGSETGRRITLESDVTEVGSEWWGGLQLAGLRPRHCVIANTEGIVTLTPSSRDSDIYVNGQRIYETTMLQHGAIIRFGRTHYFRFSQRNSPTGNRTFNEREVIDSPTTTGGGMSKSGSIIQSPPLSPAHDDSTRAIRPDSILPATLELPEVGEDAFLSLVVVNISPATLHFKLSPTYAIYLSARYRATTHFRPDATPHERAHLLSAFLIRVAHLMMQTVQDRNTDANSLAFWMANSSELLHFLKSDRQIGAFSVDAQDILAEVVQLSFRHLVTCIQGEISNLVGHFFLERDEDDENATSPMIGVLGSTMTLLRRSRVNAALTIQLFSQVFHFVNMAVFNKLIGMDGRNYCSRTWGNRLRRRINRIETWAEKQGLELAADCHLVRIIQATHLLQAMKNTAEEVSTAASSCFKLNSMQLRCLLMKYQYDSDEAPISPEILENVVRVAESTVDDVIRGDGRHIRVEEEPLLGLAFLLPEDGYSCDIVRGIPTGLVEFLSPLSPVCRLTPNTNAAGYWTIFFHDPMRSPRYSYFI</sequence>
<evidence type="ECO:0000313" key="4">
    <source>
        <dbReference type="Proteomes" id="UP000198287"/>
    </source>
</evidence>
<gene>
    <name evidence="3" type="ORF">Fcan01_14883</name>
</gene>
<reference evidence="3 4" key="1">
    <citation type="submission" date="2015-12" db="EMBL/GenBank/DDBJ databases">
        <title>The genome of Folsomia candida.</title>
        <authorList>
            <person name="Faddeeva A."/>
            <person name="Derks M.F."/>
            <person name="Anvar Y."/>
            <person name="Smit S."/>
            <person name="Van Straalen N."/>
            <person name="Roelofs D."/>
        </authorList>
    </citation>
    <scope>NUCLEOTIDE SEQUENCE [LARGE SCALE GENOMIC DNA]</scope>
    <source>
        <strain evidence="3 4">VU population</strain>
        <tissue evidence="3">Whole body</tissue>
    </source>
</reference>